<keyword evidence="3" id="KW-1185">Reference proteome</keyword>
<comment type="caution">
    <text evidence="2">The sequence shown here is derived from an EMBL/GenBank/DDBJ whole genome shotgun (WGS) entry which is preliminary data.</text>
</comment>
<dbReference type="PANTHER" id="PTHR40275:SF1">
    <property type="entry name" value="SSL7038 PROTEIN"/>
    <property type="match status" value="1"/>
</dbReference>
<feature type="compositionally biased region" description="Basic residues" evidence="1">
    <location>
        <begin position="94"/>
        <end position="113"/>
    </location>
</feature>
<organism evidence="2 3">
    <name type="scientific">Bradyrhizobium nitroreducens</name>
    <dbReference type="NCBI Taxonomy" id="709803"/>
    <lineage>
        <taxon>Bacteria</taxon>
        <taxon>Pseudomonadati</taxon>
        <taxon>Pseudomonadota</taxon>
        <taxon>Alphaproteobacteria</taxon>
        <taxon>Hyphomicrobiales</taxon>
        <taxon>Nitrobacteraceae</taxon>
        <taxon>Bradyrhizobium</taxon>
    </lineage>
</organism>
<proteinExistence type="predicted"/>
<name>A0A2M6U7Y4_9BRAD</name>
<dbReference type="InterPro" id="IPR014057">
    <property type="entry name" value="HI1420"/>
</dbReference>
<dbReference type="SUPFAM" id="SSF47413">
    <property type="entry name" value="lambda repressor-like DNA-binding domains"/>
    <property type="match status" value="1"/>
</dbReference>
<dbReference type="InterPro" id="IPR010982">
    <property type="entry name" value="Lambda_DNA-bd_dom_sf"/>
</dbReference>
<dbReference type="AlphaFoldDB" id="A0A2M6U7Y4"/>
<sequence>MALKTTPFDAAEYLDTAEAQAEFITAALETGDTAFIRDAVNTVARARGMSEIARSTGLSREGLYKALGEAGNPEFSTMLGVLRALGLGLTARPLPKKPGKPRRSAKTRARKAA</sequence>
<dbReference type="RefSeq" id="WP_100175910.1">
    <property type="nucleotide sequence ID" value="NZ_LFJC01000003.1"/>
</dbReference>
<feature type="region of interest" description="Disordered" evidence="1">
    <location>
        <begin position="92"/>
        <end position="113"/>
    </location>
</feature>
<dbReference type="EMBL" id="LFJC01000003">
    <property type="protein sequence ID" value="PIT00695.1"/>
    <property type="molecule type" value="Genomic_DNA"/>
</dbReference>
<reference evidence="2 3" key="1">
    <citation type="submission" date="2015-06" db="EMBL/GenBank/DDBJ databases">
        <title>Comparative genome analysis of nirS-carrying Bradyrhizobium sp. strains.</title>
        <authorList>
            <person name="Ishii S."/>
            <person name="Jang J."/>
            <person name="Nishizawa T."/>
            <person name="Senoo K."/>
        </authorList>
    </citation>
    <scope>NUCLEOTIDE SEQUENCE [LARGE SCALE GENOMIC DNA]</scope>
    <source>
        <strain evidence="2 3">TSA1</strain>
    </source>
</reference>
<evidence type="ECO:0000313" key="3">
    <source>
        <dbReference type="Proteomes" id="UP000228930"/>
    </source>
</evidence>
<dbReference type="Pfam" id="PF21716">
    <property type="entry name" value="dnstrm_HI1420"/>
    <property type="match status" value="1"/>
</dbReference>
<evidence type="ECO:0000256" key="1">
    <source>
        <dbReference type="SAM" id="MobiDB-lite"/>
    </source>
</evidence>
<gene>
    <name evidence="2" type="ORF">TSA1_07860</name>
</gene>
<dbReference type="GO" id="GO:0003677">
    <property type="term" value="F:DNA binding"/>
    <property type="evidence" value="ECO:0007669"/>
    <property type="project" value="InterPro"/>
</dbReference>
<dbReference type="NCBIfam" id="TIGR02684">
    <property type="entry name" value="dnstrm_HI1420"/>
    <property type="match status" value="1"/>
</dbReference>
<protein>
    <submittedName>
        <fullName evidence="2">Addiction module antitoxin</fullName>
    </submittedName>
</protein>
<dbReference type="Proteomes" id="UP000228930">
    <property type="component" value="Unassembled WGS sequence"/>
</dbReference>
<dbReference type="PANTHER" id="PTHR40275">
    <property type="entry name" value="SSL7038 PROTEIN"/>
    <property type="match status" value="1"/>
</dbReference>
<evidence type="ECO:0000313" key="2">
    <source>
        <dbReference type="EMBL" id="PIT00695.1"/>
    </source>
</evidence>
<accession>A0A2M6U7Y4</accession>